<feature type="region of interest" description="Disordered" evidence="6">
    <location>
        <begin position="630"/>
        <end position="649"/>
    </location>
</feature>
<dbReference type="GO" id="GO:0030983">
    <property type="term" value="F:mismatched DNA binding"/>
    <property type="evidence" value="ECO:0007669"/>
    <property type="project" value="InterPro"/>
</dbReference>
<dbReference type="SUPFAM" id="SSF54211">
    <property type="entry name" value="Ribosomal protein S5 domain 2-like"/>
    <property type="match status" value="1"/>
</dbReference>
<dbReference type="Pfam" id="PF16413">
    <property type="entry name" value="Mlh1_C"/>
    <property type="match status" value="1"/>
</dbReference>
<dbReference type="GO" id="GO:0006298">
    <property type="term" value="P:mismatch repair"/>
    <property type="evidence" value="ECO:0007669"/>
    <property type="project" value="InterPro"/>
</dbReference>
<evidence type="ECO:0000256" key="2">
    <source>
        <dbReference type="ARBA" id="ARBA00006082"/>
    </source>
</evidence>
<evidence type="ECO:0000256" key="1">
    <source>
        <dbReference type="ARBA" id="ARBA00004123"/>
    </source>
</evidence>
<dbReference type="Pfam" id="PF13589">
    <property type="entry name" value="HATPase_c_3"/>
    <property type="match status" value="1"/>
</dbReference>
<dbReference type="FunFam" id="3.30.230.10:FF:000014">
    <property type="entry name" value="DNA mismatch repair protein Mlh1"/>
    <property type="match status" value="1"/>
</dbReference>
<keyword evidence="5" id="KW-0539">Nucleus</keyword>
<evidence type="ECO:0000256" key="5">
    <source>
        <dbReference type="ARBA" id="ARBA00023242"/>
    </source>
</evidence>
<evidence type="ECO:0000256" key="3">
    <source>
        <dbReference type="ARBA" id="ARBA00022763"/>
    </source>
</evidence>
<dbReference type="Proteomes" id="UP000789572">
    <property type="component" value="Unassembled WGS sequence"/>
</dbReference>
<organism evidence="8 9">
    <name type="scientific">Paraglomus occultum</name>
    <dbReference type="NCBI Taxonomy" id="144539"/>
    <lineage>
        <taxon>Eukaryota</taxon>
        <taxon>Fungi</taxon>
        <taxon>Fungi incertae sedis</taxon>
        <taxon>Mucoromycota</taxon>
        <taxon>Glomeromycotina</taxon>
        <taxon>Glomeromycetes</taxon>
        <taxon>Paraglomerales</taxon>
        <taxon>Paraglomeraceae</taxon>
        <taxon>Paraglomus</taxon>
    </lineage>
</organism>
<dbReference type="GO" id="GO:0016887">
    <property type="term" value="F:ATP hydrolysis activity"/>
    <property type="evidence" value="ECO:0007669"/>
    <property type="project" value="InterPro"/>
</dbReference>
<dbReference type="InterPro" id="IPR036890">
    <property type="entry name" value="HATPase_C_sf"/>
</dbReference>
<dbReference type="InterPro" id="IPR013507">
    <property type="entry name" value="DNA_mismatch_S5_2-like"/>
</dbReference>
<accession>A0A9N9FCR5</accession>
<feature type="domain" description="DNA mismatch repair protein S5" evidence="7">
    <location>
        <begin position="222"/>
        <end position="341"/>
    </location>
</feature>
<proteinExistence type="inferred from homology"/>
<dbReference type="InterPro" id="IPR014721">
    <property type="entry name" value="Ribsml_uS5_D2-typ_fold_subgr"/>
</dbReference>
<dbReference type="Gene3D" id="3.30.565.10">
    <property type="entry name" value="Histidine kinase-like ATPase, C-terminal domain"/>
    <property type="match status" value="1"/>
</dbReference>
<dbReference type="OrthoDB" id="10263226at2759"/>
<dbReference type="NCBIfam" id="TIGR00585">
    <property type="entry name" value="mutl"/>
    <property type="match status" value="1"/>
</dbReference>
<keyword evidence="9" id="KW-1185">Reference proteome</keyword>
<dbReference type="EMBL" id="CAJVPJ010000441">
    <property type="protein sequence ID" value="CAG8525033.1"/>
    <property type="molecule type" value="Genomic_DNA"/>
</dbReference>
<keyword evidence="4" id="KW-0234">DNA repair</keyword>
<dbReference type="InterPro" id="IPR002099">
    <property type="entry name" value="MutL/Mlh/PMS"/>
</dbReference>
<evidence type="ECO:0000256" key="4">
    <source>
        <dbReference type="ARBA" id="ARBA00023204"/>
    </source>
</evidence>
<dbReference type="CDD" id="cd16926">
    <property type="entry name" value="HATPase_MutL-MLH-PMS-like"/>
    <property type="match status" value="1"/>
</dbReference>
<dbReference type="AlphaFoldDB" id="A0A9N9FCR5"/>
<dbReference type="InterPro" id="IPR032189">
    <property type="entry name" value="Mlh1_C"/>
</dbReference>
<dbReference type="SMART" id="SM01340">
    <property type="entry name" value="DNA_mis_repair"/>
    <property type="match status" value="1"/>
</dbReference>
<sequence>MTASRQIKKLDEAVINRIAAGEIIRRPSNALKELLENSLDAGATNIQILVKDGGLKLLQIQDNGHGIRKEDMAIVCERFTTSKIETFEDLSRISTYGFRGEALASITHVAHVTITTKTADSSCAYRAHYADSKLVPPKPGVSAEPKPCAGNIGSLITVEDLFYNAPTRREALKNTSEEYKRILDVVNRYAIYNAGISFTCKKQGSNIADVSTLANASTLDNIRQIYGSSTASELLELKKDVESLDLKVKGYVSNANYNVKKMAFLLFINHRAVESLALKKTIESIYANFLPKGTHPFIYISLEMKPQNIDVNVHTTKREVHFLYEDEIIAAIGDVIHERLAGADTSRSFLTQTLLPGTSTINDDVSEKENPKSRGKVLEYNLVRTDSRARTLDNFYTPQDTSRTSGKTQQIINSDSLISQQPTNIIINKKPSLGLKRKRDRIEVRLTSVLTLREKVIGKEHKGLTELFSNHTMVGCVDDSLTLALIQHKTKLYLVNYNALGEELFYQLILQEFANFGFIRLSNPAPISQLVDIALEDHESELKRLKSKEEIGKVITEQLVSMREMLLEYFSITITEDGYLVTLPLLLKNYVPKMDKLPNFLLRLGTEVNWEVEIECLETISHELGLFYAPEPPDNDEDHTSGNDSEPINVMDESEDLVAASEQGKTNNNTTEPMVAIKEKYQWQIEHLIFPALKFHFRAPRTLVDSGHVIHITSLPDLYKIFERC</sequence>
<dbReference type="PROSITE" id="PS00058">
    <property type="entry name" value="DNA_MISMATCH_REPAIR_1"/>
    <property type="match status" value="1"/>
</dbReference>
<dbReference type="GO" id="GO:0140664">
    <property type="term" value="F:ATP-dependent DNA damage sensor activity"/>
    <property type="evidence" value="ECO:0007669"/>
    <property type="project" value="InterPro"/>
</dbReference>
<name>A0A9N9FCR5_9GLOM</name>
<dbReference type="PANTHER" id="PTHR10073">
    <property type="entry name" value="DNA MISMATCH REPAIR PROTEIN MLH, PMS, MUTL"/>
    <property type="match status" value="1"/>
</dbReference>
<dbReference type="InterPro" id="IPR014762">
    <property type="entry name" value="DNA_mismatch_repair_CS"/>
</dbReference>
<gene>
    <name evidence="8" type="ORF">POCULU_LOCUS3772</name>
</gene>
<dbReference type="FunFam" id="3.30.565.10:FF:000109">
    <property type="entry name" value="Related to MLH1-DNA mismatch repair protein"/>
    <property type="match status" value="1"/>
</dbReference>
<reference evidence="8" key="1">
    <citation type="submission" date="2021-06" db="EMBL/GenBank/DDBJ databases">
        <authorList>
            <person name="Kallberg Y."/>
            <person name="Tangrot J."/>
            <person name="Rosling A."/>
        </authorList>
    </citation>
    <scope>NUCLEOTIDE SEQUENCE</scope>
    <source>
        <strain evidence="8">IA702</strain>
    </source>
</reference>
<dbReference type="SUPFAM" id="SSF55874">
    <property type="entry name" value="ATPase domain of HSP90 chaperone/DNA topoisomerase II/histidine kinase"/>
    <property type="match status" value="1"/>
</dbReference>
<dbReference type="Gene3D" id="3.30.230.10">
    <property type="match status" value="1"/>
</dbReference>
<comment type="subcellular location">
    <subcellularLocation>
        <location evidence="1">Nucleus</location>
    </subcellularLocation>
</comment>
<keyword evidence="3" id="KW-0227">DNA damage</keyword>
<evidence type="ECO:0000313" key="9">
    <source>
        <dbReference type="Proteomes" id="UP000789572"/>
    </source>
</evidence>
<dbReference type="CDD" id="cd03483">
    <property type="entry name" value="MutL_Trans_MLH1"/>
    <property type="match status" value="1"/>
</dbReference>
<dbReference type="InterPro" id="IPR038973">
    <property type="entry name" value="MutL/Mlh/Pms-like"/>
</dbReference>
<dbReference type="InterPro" id="IPR020568">
    <property type="entry name" value="Ribosomal_Su5_D2-typ_SF"/>
</dbReference>
<comment type="similarity">
    <text evidence="2">Belongs to the DNA mismatch repair MutL/HexB family.</text>
</comment>
<evidence type="ECO:0000259" key="7">
    <source>
        <dbReference type="SMART" id="SM01340"/>
    </source>
</evidence>
<dbReference type="GO" id="GO:0005524">
    <property type="term" value="F:ATP binding"/>
    <property type="evidence" value="ECO:0007669"/>
    <property type="project" value="InterPro"/>
</dbReference>
<dbReference type="GO" id="GO:0032389">
    <property type="term" value="C:MutLalpha complex"/>
    <property type="evidence" value="ECO:0007669"/>
    <property type="project" value="TreeGrafter"/>
</dbReference>
<dbReference type="PANTHER" id="PTHR10073:SF12">
    <property type="entry name" value="DNA MISMATCH REPAIR PROTEIN MLH1"/>
    <property type="match status" value="1"/>
</dbReference>
<dbReference type="Pfam" id="PF01119">
    <property type="entry name" value="DNA_mis_repair"/>
    <property type="match status" value="1"/>
</dbReference>
<comment type="caution">
    <text evidence="8">The sequence shown here is derived from an EMBL/GenBank/DDBJ whole genome shotgun (WGS) entry which is preliminary data.</text>
</comment>
<evidence type="ECO:0000313" key="8">
    <source>
        <dbReference type="EMBL" id="CAG8525033.1"/>
    </source>
</evidence>
<protein>
    <submittedName>
        <fullName evidence="8">2781_t:CDS:1</fullName>
    </submittedName>
</protein>
<evidence type="ECO:0000256" key="6">
    <source>
        <dbReference type="SAM" id="MobiDB-lite"/>
    </source>
</evidence>